<evidence type="ECO:0000256" key="2">
    <source>
        <dbReference type="ARBA" id="ARBA00008335"/>
    </source>
</evidence>
<keyword evidence="3" id="KW-0813">Transport</keyword>
<comment type="catalytic activity">
    <reaction evidence="9">
        <text>L-histidyl-glycine(out) = L-histidyl-glycine(in)</text>
        <dbReference type="Rhea" id="RHEA:79395"/>
        <dbReference type="ChEBI" id="CHEBI:229957"/>
    </reaction>
</comment>
<dbReference type="Proteomes" id="UP000031104">
    <property type="component" value="Chromosome"/>
</dbReference>
<comment type="catalytic activity">
    <reaction evidence="18">
        <text>L-histidyl-L-alpha-amino acid(out) = L-histidyl-L-alpha-amino acid(in)</text>
        <dbReference type="Rhea" id="RHEA:79379"/>
        <dbReference type="ChEBI" id="CHEBI:229964"/>
    </reaction>
</comment>
<keyword evidence="4 25" id="KW-0812">Transmembrane</keyword>
<evidence type="ECO:0000256" key="16">
    <source>
        <dbReference type="ARBA" id="ARBA00044900"/>
    </source>
</evidence>
<dbReference type="InterPro" id="IPR020846">
    <property type="entry name" value="MFS_dom"/>
</dbReference>
<keyword evidence="5 25" id="KW-1133">Transmembrane helix</keyword>
<feature type="transmembrane region" description="Helical" evidence="25">
    <location>
        <begin position="12"/>
        <end position="38"/>
    </location>
</feature>
<dbReference type="EMBL" id="CP010427">
    <property type="protein sequence ID" value="AJC48539.1"/>
    <property type="molecule type" value="Genomic_DNA"/>
</dbReference>
<evidence type="ECO:0000256" key="15">
    <source>
        <dbReference type="ARBA" id="ARBA00044899"/>
    </source>
</evidence>
<protein>
    <recommendedName>
        <fullName evidence="21">Lysosomal dipeptide transporter MFSD1</fullName>
    </recommendedName>
    <alternativeName>
        <fullName evidence="22">Major facilitator superfamily domain-containing protein 1</fullName>
    </alternativeName>
</protein>
<dbReference type="GO" id="GO:0022857">
    <property type="term" value="F:transmembrane transporter activity"/>
    <property type="evidence" value="ECO:0007669"/>
    <property type="project" value="InterPro"/>
</dbReference>
<comment type="subunit">
    <text evidence="24">Homodimer. Interacts with lysosomal protein GLMP (via lumenal domain); the interaction starts while both proteins are still in the endoplasmic reticulum and is required for stabilization of MFSD1 in lysosomes but has no direct effect on its targeting to lysosomes or transporter activity.</text>
</comment>
<evidence type="ECO:0000256" key="4">
    <source>
        <dbReference type="ARBA" id="ARBA00022692"/>
    </source>
</evidence>
<comment type="catalytic activity">
    <reaction evidence="8">
        <text>L-lysyl-L-alanine(out) = L-lysyl-L-alanine(in)</text>
        <dbReference type="Rhea" id="RHEA:79399"/>
        <dbReference type="ChEBI" id="CHEBI:229954"/>
    </reaction>
</comment>
<evidence type="ECO:0000256" key="19">
    <source>
        <dbReference type="ARBA" id="ARBA00044919"/>
    </source>
</evidence>
<gene>
    <name evidence="27" type="ORF">SD28_02175</name>
</gene>
<evidence type="ECO:0000256" key="17">
    <source>
        <dbReference type="ARBA" id="ARBA00044903"/>
    </source>
</evidence>
<evidence type="ECO:0000256" key="3">
    <source>
        <dbReference type="ARBA" id="ARBA00022448"/>
    </source>
</evidence>
<feature type="transmembrane region" description="Helical" evidence="25">
    <location>
        <begin position="337"/>
        <end position="359"/>
    </location>
</feature>
<evidence type="ECO:0000259" key="26">
    <source>
        <dbReference type="PROSITE" id="PS50850"/>
    </source>
</evidence>
<dbReference type="STRING" id="594679.SD28_02175"/>
<comment type="catalytic activity">
    <reaction evidence="12">
        <text>L-lysyl-L-alpha-amino acid(out) = L-lysyl-L-alpha-amino acid(in)</text>
        <dbReference type="Rhea" id="RHEA:79387"/>
        <dbReference type="ChEBI" id="CHEBI:229965"/>
    </reaction>
</comment>
<dbReference type="Gene3D" id="1.20.1250.20">
    <property type="entry name" value="MFS general substrate transporter like domains"/>
    <property type="match status" value="2"/>
</dbReference>
<proteinExistence type="inferred from homology"/>
<evidence type="ECO:0000256" key="20">
    <source>
        <dbReference type="ARBA" id="ARBA00044924"/>
    </source>
</evidence>
<dbReference type="CDD" id="cd06174">
    <property type="entry name" value="MFS"/>
    <property type="match status" value="1"/>
</dbReference>
<evidence type="ECO:0000256" key="8">
    <source>
        <dbReference type="ARBA" id="ARBA00044876"/>
    </source>
</evidence>
<evidence type="ECO:0000256" key="5">
    <source>
        <dbReference type="ARBA" id="ARBA00022989"/>
    </source>
</evidence>
<comment type="catalytic activity">
    <reaction evidence="10">
        <text>L-alpha-aminoacyl-L-arginine(out) = L-alpha-aminoacyl-L-arginine(in)</text>
        <dbReference type="Rhea" id="RHEA:79367"/>
        <dbReference type="ChEBI" id="CHEBI:229968"/>
    </reaction>
</comment>
<sequence length="407" mass="45039">MLKEKVKALGLSIWFICAFFYALEYFIRSSSGALYYSFSAFPYNMSAEDISLSSSVFYLTYVVAQLPAGMLVDKYGIKRIMIISTLIFSISIFIASIVTSVNGIILYRSLAGLGGGFAFLCAFKSISLWLPPRLFPLFTGLTQFFLYVGAMLSAAPLVVLSKYFNVSVIMSGVFLISVIVFLLSVFLIKTHPEFSKNAYSKKQQTNSLVILIEVLRNKQIWLNGLYCFAIYGTTVLFADLWGIKYLKLSGFSQYNAGICTSLIFIGVAIFSPLWGMVASLLDGERKLLIIAPLLGVVVVILLLYVNTNLYMVFLLCLLFGGVQAVHVLNFSALRNTVPITSIATALALVNLFLPLSGGVLQPLTGEIISYLSQSHPELFAFKTTMVIIPLLMFFSFIIGFFIKDSRS</sequence>
<dbReference type="HOGENOM" id="CLU_001265_62_2_6"/>
<feature type="transmembrane region" description="Helical" evidence="25">
    <location>
        <begin position="311"/>
        <end position="330"/>
    </location>
</feature>
<dbReference type="PANTHER" id="PTHR23512">
    <property type="entry name" value="MAJOR FACILITATOR SUPERFAMILY DOMAIN-CONTAINING PROTEIN 1"/>
    <property type="match status" value="1"/>
</dbReference>
<keyword evidence="28" id="KW-1185">Reference proteome</keyword>
<evidence type="ECO:0000313" key="28">
    <source>
        <dbReference type="Proteomes" id="UP000031104"/>
    </source>
</evidence>
<comment type="catalytic activity">
    <reaction evidence="19">
        <text>L-alanyl-L-lysine(out) = L-alanyl-L-lysine(in)</text>
        <dbReference type="Rhea" id="RHEA:79415"/>
        <dbReference type="ChEBI" id="CHEBI:192470"/>
    </reaction>
</comment>
<evidence type="ECO:0000256" key="10">
    <source>
        <dbReference type="ARBA" id="ARBA00044881"/>
    </source>
</evidence>
<dbReference type="GO" id="GO:0005765">
    <property type="term" value="C:lysosomal membrane"/>
    <property type="evidence" value="ECO:0007669"/>
    <property type="project" value="UniProtKB-SubCell"/>
</dbReference>
<evidence type="ECO:0000256" key="22">
    <source>
        <dbReference type="ARBA" id="ARBA00045018"/>
    </source>
</evidence>
<comment type="function">
    <text evidence="23">Lysosomal dipeptide uniporter that selectively exports lysine, arginine or histidine-containing dipeptides with a net positive charge from the lysosome lumen into the cytosol. Could play a role in a specific type of protein O-glycosylation indirectly regulating macrophages migration and tissue invasion. Also essential for liver homeostasis.</text>
</comment>
<dbReference type="RefSeq" id="WP_039123511.1">
    <property type="nucleotide sequence ID" value="NZ_CP010427.1"/>
</dbReference>
<evidence type="ECO:0000256" key="25">
    <source>
        <dbReference type="SAM" id="Phobius"/>
    </source>
</evidence>
<dbReference type="InterPro" id="IPR052187">
    <property type="entry name" value="MFSD1"/>
</dbReference>
<comment type="subcellular location">
    <subcellularLocation>
        <location evidence="1">Lysosome membrane</location>
        <topology evidence="1">Multi-pass membrane protein</topology>
    </subcellularLocation>
</comment>
<feature type="transmembrane region" description="Helical" evidence="25">
    <location>
        <begin position="220"/>
        <end position="242"/>
    </location>
</feature>
<feature type="transmembrane region" description="Helical" evidence="25">
    <location>
        <begin position="379"/>
        <end position="402"/>
    </location>
</feature>
<accession>A0A0A8E3M2</accession>
<dbReference type="OrthoDB" id="4474610at2"/>
<organism evidence="27 28">
    <name type="scientific">Allofrancisella guangzhouensis</name>
    <dbReference type="NCBI Taxonomy" id="594679"/>
    <lineage>
        <taxon>Bacteria</taxon>
        <taxon>Pseudomonadati</taxon>
        <taxon>Pseudomonadota</taxon>
        <taxon>Gammaproteobacteria</taxon>
        <taxon>Thiotrichales</taxon>
        <taxon>Francisellaceae</taxon>
        <taxon>Allofrancisella</taxon>
    </lineage>
</organism>
<keyword evidence="6 25" id="KW-0472">Membrane</keyword>
<feature type="transmembrane region" description="Helical" evidence="25">
    <location>
        <begin position="135"/>
        <end position="160"/>
    </location>
</feature>
<evidence type="ECO:0000256" key="21">
    <source>
        <dbReference type="ARBA" id="ARBA00044985"/>
    </source>
</evidence>
<comment type="similarity">
    <text evidence="2">Belongs to the major facilitator superfamily.</text>
</comment>
<dbReference type="InterPro" id="IPR011701">
    <property type="entry name" value="MFS"/>
</dbReference>
<comment type="catalytic activity">
    <reaction evidence="13">
        <text>L-alpha-aminoacyl-L-lysine(out) = L-alpha-aminoacyl-L-lysine(in)</text>
        <dbReference type="Rhea" id="RHEA:79383"/>
        <dbReference type="ChEBI" id="CHEBI:229966"/>
    </reaction>
</comment>
<comment type="catalytic activity">
    <reaction evidence="11">
        <text>L-alpha-aminoacyl-L-histidine(out) = L-alpha-aminoacyl-L-histidine(in)</text>
        <dbReference type="Rhea" id="RHEA:79375"/>
        <dbReference type="ChEBI" id="CHEBI:229967"/>
    </reaction>
</comment>
<dbReference type="SUPFAM" id="SSF103473">
    <property type="entry name" value="MFS general substrate transporter"/>
    <property type="match status" value="1"/>
</dbReference>
<name>A0A0A8E3M2_9GAMM</name>
<comment type="catalytic activity">
    <reaction evidence="20">
        <text>L-lysyl-glycine(out) = L-lysyl-glycine(in)</text>
        <dbReference type="Rhea" id="RHEA:79407"/>
        <dbReference type="ChEBI" id="CHEBI:191202"/>
    </reaction>
</comment>
<feature type="transmembrane region" description="Helical" evidence="25">
    <location>
        <begin position="104"/>
        <end position="123"/>
    </location>
</feature>
<comment type="catalytic activity">
    <reaction evidence="15">
        <text>L-arginyl-L-alpha-amino acid(out) = L-arginyl-L-alpha-amino acid(in)</text>
        <dbReference type="Rhea" id="RHEA:79371"/>
        <dbReference type="ChEBI" id="CHEBI:84315"/>
    </reaction>
</comment>
<evidence type="ECO:0000256" key="9">
    <source>
        <dbReference type="ARBA" id="ARBA00044878"/>
    </source>
</evidence>
<feature type="transmembrane region" description="Helical" evidence="25">
    <location>
        <begin position="254"/>
        <end position="275"/>
    </location>
</feature>
<dbReference type="AlphaFoldDB" id="A0A0A8E3M2"/>
<dbReference type="PANTHER" id="PTHR23512:SF3">
    <property type="entry name" value="MAJOR FACILITATOR SUPERFAMILY DOMAIN-CONTAINING PROTEIN 1"/>
    <property type="match status" value="1"/>
</dbReference>
<comment type="catalytic activity">
    <reaction evidence="16">
        <text>L-lysyl-L-lysine(out) = L-lysyl-L-lysine(in)</text>
        <dbReference type="Rhea" id="RHEA:79403"/>
        <dbReference type="ChEBI" id="CHEBI:229956"/>
    </reaction>
</comment>
<feature type="transmembrane region" description="Helical" evidence="25">
    <location>
        <begin position="50"/>
        <end position="68"/>
    </location>
</feature>
<feature type="transmembrane region" description="Helical" evidence="25">
    <location>
        <begin position="166"/>
        <end position="188"/>
    </location>
</feature>
<dbReference type="KEGG" id="fgu:SD28_02175"/>
<feature type="transmembrane region" description="Helical" evidence="25">
    <location>
        <begin position="80"/>
        <end position="98"/>
    </location>
</feature>
<evidence type="ECO:0000256" key="7">
    <source>
        <dbReference type="ARBA" id="ARBA00023228"/>
    </source>
</evidence>
<evidence type="ECO:0000256" key="12">
    <source>
        <dbReference type="ARBA" id="ARBA00044891"/>
    </source>
</evidence>
<dbReference type="PROSITE" id="PS50850">
    <property type="entry name" value="MFS"/>
    <property type="match status" value="1"/>
</dbReference>
<keyword evidence="7" id="KW-0458">Lysosome</keyword>
<evidence type="ECO:0000256" key="1">
    <source>
        <dbReference type="ARBA" id="ARBA00004155"/>
    </source>
</evidence>
<reference evidence="27 28" key="1">
    <citation type="submission" date="2014-12" db="EMBL/GenBank/DDBJ databases">
        <title>Complete genome sequence of Francisella guanzhouensis strain 08HL01032 isolated from air-conditioning system in China.</title>
        <authorList>
            <person name="Svensson D."/>
            <person name="Ohrman C."/>
            <person name="Backman S."/>
            <person name="Karlsson E."/>
            <person name="Nilsson E."/>
            <person name="Bystrom M."/>
            <person name="Larkeryd A."/>
            <person name="Stenberg P."/>
            <person name="Scholtz H.C."/>
            <person name="Forsman M."/>
            <person name="Sjodin A."/>
        </authorList>
    </citation>
    <scope>NUCLEOTIDE SEQUENCE [LARGE SCALE GENOMIC DNA]</scope>
    <source>
        <strain evidence="27 28">08HL01032</strain>
    </source>
</reference>
<evidence type="ECO:0000256" key="23">
    <source>
        <dbReference type="ARBA" id="ARBA00045709"/>
    </source>
</evidence>
<evidence type="ECO:0000256" key="14">
    <source>
        <dbReference type="ARBA" id="ARBA00044898"/>
    </source>
</evidence>
<dbReference type="Pfam" id="PF07690">
    <property type="entry name" value="MFS_1"/>
    <property type="match status" value="1"/>
</dbReference>
<comment type="catalytic activity">
    <reaction evidence="14">
        <text>L-aspartyl-L-lysine(out) = L-aspartyl-L-lysine(in)</text>
        <dbReference type="Rhea" id="RHEA:79411"/>
        <dbReference type="ChEBI" id="CHEBI:229953"/>
    </reaction>
</comment>
<comment type="catalytic activity">
    <reaction evidence="17">
        <text>L-arginyl-glycine(out) = L-arginyl-glycine(in)</text>
        <dbReference type="Rhea" id="RHEA:79391"/>
        <dbReference type="ChEBI" id="CHEBI:229955"/>
    </reaction>
</comment>
<evidence type="ECO:0000256" key="6">
    <source>
        <dbReference type="ARBA" id="ARBA00023136"/>
    </source>
</evidence>
<evidence type="ECO:0000313" key="27">
    <source>
        <dbReference type="EMBL" id="AJC48539.1"/>
    </source>
</evidence>
<evidence type="ECO:0000256" key="24">
    <source>
        <dbReference type="ARBA" id="ARBA00046376"/>
    </source>
</evidence>
<evidence type="ECO:0000256" key="11">
    <source>
        <dbReference type="ARBA" id="ARBA00044884"/>
    </source>
</evidence>
<feature type="transmembrane region" description="Helical" evidence="25">
    <location>
        <begin position="287"/>
        <end position="305"/>
    </location>
</feature>
<dbReference type="InterPro" id="IPR036259">
    <property type="entry name" value="MFS_trans_sf"/>
</dbReference>
<evidence type="ECO:0000256" key="13">
    <source>
        <dbReference type="ARBA" id="ARBA00044893"/>
    </source>
</evidence>
<evidence type="ECO:0000256" key="18">
    <source>
        <dbReference type="ARBA" id="ARBA00044912"/>
    </source>
</evidence>
<feature type="domain" description="Major facilitator superfamily (MFS) profile" evidence="26">
    <location>
        <begin position="10"/>
        <end position="407"/>
    </location>
</feature>